<reference evidence="1" key="1">
    <citation type="submission" date="2020-02" db="EMBL/GenBank/DDBJ databases">
        <authorList>
            <person name="Scholz U."/>
            <person name="Mascher M."/>
            <person name="Fiebig A."/>
        </authorList>
    </citation>
    <scope>NUCLEOTIDE SEQUENCE</scope>
</reference>
<accession>A0A7I8L7N3</accession>
<dbReference type="Proteomes" id="UP000663760">
    <property type="component" value="Chromosome 12"/>
</dbReference>
<evidence type="ECO:0000313" key="2">
    <source>
        <dbReference type="Proteomes" id="UP000663760"/>
    </source>
</evidence>
<name>A0A7I8L7N3_SPIIN</name>
<organism evidence="1 2">
    <name type="scientific">Spirodela intermedia</name>
    <name type="common">Intermediate duckweed</name>
    <dbReference type="NCBI Taxonomy" id="51605"/>
    <lineage>
        <taxon>Eukaryota</taxon>
        <taxon>Viridiplantae</taxon>
        <taxon>Streptophyta</taxon>
        <taxon>Embryophyta</taxon>
        <taxon>Tracheophyta</taxon>
        <taxon>Spermatophyta</taxon>
        <taxon>Magnoliopsida</taxon>
        <taxon>Liliopsida</taxon>
        <taxon>Araceae</taxon>
        <taxon>Lemnoideae</taxon>
        <taxon>Spirodela</taxon>
    </lineage>
</organism>
<dbReference type="EMBL" id="LR746275">
    <property type="protein sequence ID" value="CAA7405762.1"/>
    <property type="molecule type" value="Genomic_DNA"/>
</dbReference>
<proteinExistence type="predicted"/>
<protein>
    <submittedName>
        <fullName evidence="1">Uncharacterized protein</fullName>
    </submittedName>
</protein>
<sequence length="159" mass="17759">MARALMMSKLISEGSVACNSTWIPSSSLLNLSLELAYSILLLTLELSEKEDEQVPGDEEDLALVAVLVGDEVEVVDGVTALFGGEGGAEVVIGLLREADPLYRHLLDPLLDLEHYEPVVPLRLQLQELELALVVHRHPRRRVRLRRPQEKRDRTTRSSC</sequence>
<keyword evidence="2" id="KW-1185">Reference proteome</keyword>
<gene>
    <name evidence="1" type="ORF">SI8410_12016440</name>
</gene>
<evidence type="ECO:0000313" key="1">
    <source>
        <dbReference type="EMBL" id="CAA7405762.1"/>
    </source>
</evidence>
<dbReference type="AlphaFoldDB" id="A0A7I8L7N3"/>